<dbReference type="InterPro" id="IPR003812">
    <property type="entry name" value="Fido"/>
</dbReference>
<gene>
    <name evidence="2" type="ORF">AGERDE_LOCUS10259</name>
</gene>
<dbReference type="SUPFAM" id="SSF140931">
    <property type="entry name" value="Fic-like"/>
    <property type="match status" value="1"/>
</dbReference>
<keyword evidence="3" id="KW-1185">Reference proteome</keyword>
<evidence type="ECO:0000313" key="3">
    <source>
        <dbReference type="Proteomes" id="UP000789831"/>
    </source>
</evidence>
<dbReference type="PROSITE" id="PS51459">
    <property type="entry name" value="FIDO"/>
    <property type="match status" value="1"/>
</dbReference>
<dbReference type="PANTHER" id="PTHR39426">
    <property type="entry name" value="HOMOLOGY TO DEATH-ON-CURING PROTEIN OF PHAGE P1"/>
    <property type="match status" value="1"/>
</dbReference>
<dbReference type="Pfam" id="PF02661">
    <property type="entry name" value="Fic"/>
    <property type="match status" value="1"/>
</dbReference>
<name>A0A9N9D4W0_9GLOM</name>
<dbReference type="PANTHER" id="PTHR39426:SF1">
    <property type="entry name" value="HOMOLOGY TO DEATH-ON-CURING PROTEIN OF PHAGE P1"/>
    <property type="match status" value="1"/>
</dbReference>
<dbReference type="EMBL" id="CAJVPL010003060">
    <property type="protein sequence ID" value="CAG8625345.1"/>
    <property type="molecule type" value="Genomic_DNA"/>
</dbReference>
<dbReference type="Gene3D" id="1.20.120.1870">
    <property type="entry name" value="Fic/DOC protein, Fido domain"/>
    <property type="match status" value="1"/>
</dbReference>
<dbReference type="AlphaFoldDB" id="A0A9N9D4W0"/>
<reference evidence="2" key="1">
    <citation type="submission" date="2021-06" db="EMBL/GenBank/DDBJ databases">
        <authorList>
            <person name="Kallberg Y."/>
            <person name="Tangrot J."/>
            <person name="Rosling A."/>
        </authorList>
    </citation>
    <scope>NUCLEOTIDE SEQUENCE</scope>
    <source>
        <strain evidence="2">MT106</strain>
    </source>
</reference>
<dbReference type="InterPro" id="IPR036597">
    <property type="entry name" value="Fido-like_dom_sf"/>
</dbReference>
<dbReference type="Proteomes" id="UP000789831">
    <property type="component" value="Unassembled WGS sequence"/>
</dbReference>
<comment type="caution">
    <text evidence="2">The sequence shown here is derived from an EMBL/GenBank/DDBJ whole genome shotgun (WGS) entry which is preliminary data.</text>
</comment>
<protein>
    <submittedName>
        <fullName evidence="2">1637_t:CDS:1</fullName>
    </submittedName>
</protein>
<dbReference type="NCBIfam" id="TIGR01550">
    <property type="entry name" value="DOC_P1"/>
    <property type="match status" value="1"/>
</dbReference>
<organism evidence="2 3">
    <name type="scientific">Ambispora gerdemannii</name>
    <dbReference type="NCBI Taxonomy" id="144530"/>
    <lineage>
        <taxon>Eukaryota</taxon>
        <taxon>Fungi</taxon>
        <taxon>Fungi incertae sedis</taxon>
        <taxon>Mucoromycota</taxon>
        <taxon>Glomeromycotina</taxon>
        <taxon>Glomeromycetes</taxon>
        <taxon>Archaeosporales</taxon>
        <taxon>Ambisporaceae</taxon>
        <taxon>Ambispora</taxon>
    </lineage>
</organism>
<dbReference type="GO" id="GO:0016301">
    <property type="term" value="F:kinase activity"/>
    <property type="evidence" value="ECO:0007669"/>
    <property type="project" value="InterPro"/>
</dbReference>
<accession>A0A9N9D4W0</accession>
<feature type="domain" description="Fido" evidence="1">
    <location>
        <begin position="63"/>
        <end position="194"/>
    </location>
</feature>
<proteinExistence type="predicted"/>
<evidence type="ECO:0000259" key="1">
    <source>
        <dbReference type="PROSITE" id="PS51459"/>
    </source>
</evidence>
<evidence type="ECO:0000313" key="2">
    <source>
        <dbReference type="EMBL" id="CAG8625345.1"/>
    </source>
</evidence>
<sequence length="201" mass="22829">MRYPAFLSRFSRWSSFLSRLAGRSKYQNYQLPPEFGRPSDTETWDEISAKFLLLCKIYSSSYVSARFAKRSGEICNPQRLGSLFAPARQMNTTVKGYSTKNSNNEYEPKWIELDLFIEMHKSIMEASLFRMAAGLGESIIKNHAFLDGNKRAGNLAINMFLLLNGYELVSSEKILIGVATGDIDLDMLESWIANNVKAKNK</sequence>
<dbReference type="InterPro" id="IPR053737">
    <property type="entry name" value="Type_II_TA_Toxin"/>
</dbReference>
<dbReference type="InterPro" id="IPR006440">
    <property type="entry name" value="Doc"/>
</dbReference>
<dbReference type="OrthoDB" id="2406964at2759"/>